<dbReference type="Proteomes" id="UP000831485">
    <property type="component" value="Chromosome"/>
</dbReference>
<dbReference type="GO" id="GO:0003755">
    <property type="term" value="F:peptidyl-prolyl cis-trans isomerase activity"/>
    <property type="evidence" value="ECO:0007669"/>
    <property type="project" value="InterPro"/>
</dbReference>
<dbReference type="Proteomes" id="UP000568888">
    <property type="component" value="Unassembled WGS sequence"/>
</dbReference>
<dbReference type="InterPro" id="IPR046357">
    <property type="entry name" value="PPIase_dom_sf"/>
</dbReference>
<evidence type="ECO:0000256" key="4">
    <source>
        <dbReference type="ARBA" id="ARBA00022692"/>
    </source>
</evidence>
<dbReference type="PANTHER" id="PTHR47529:SF1">
    <property type="entry name" value="PERIPLASMIC CHAPERONE PPID"/>
    <property type="match status" value="1"/>
</dbReference>
<feature type="domain" description="PpiC" evidence="12">
    <location>
        <begin position="251"/>
        <end position="387"/>
    </location>
</feature>
<evidence type="ECO:0000256" key="5">
    <source>
        <dbReference type="ARBA" id="ARBA00022989"/>
    </source>
</evidence>
<keyword evidence="7" id="KW-0143">Chaperone</keyword>
<dbReference type="Pfam" id="PF13624">
    <property type="entry name" value="SurA_N_3"/>
    <property type="match status" value="1"/>
</dbReference>
<keyword evidence="16" id="KW-1185">Reference proteome</keyword>
<proteinExistence type="inferred from homology"/>
<evidence type="ECO:0000256" key="8">
    <source>
        <dbReference type="ARBA" id="ARBA00038408"/>
    </source>
</evidence>
<evidence type="ECO:0000256" key="1">
    <source>
        <dbReference type="ARBA" id="ARBA00004382"/>
    </source>
</evidence>
<reference evidence="15" key="1">
    <citation type="submission" date="2020-06" db="EMBL/GenBank/DDBJ databases">
        <title>Draft genomic sequecing of Geomonas sp. Red736.</title>
        <authorList>
            <person name="Itoh H."/>
            <person name="Xu Z.X."/>
            <person name="Ushijima N."/>
            <person name="Masuda Y."/>
            <person name="Shiratori Y."/>
            <person name="Senoo K."/>
        </authorList>
    </citation>
    <scope>NUCLEOTIDE SEQUENCE [LARGE SCALE GENOMIC DNA]</scope>
    <source>
        <strain evidence="15">Red736</strain>
    </source>
</reference>
<keyword evidence="4 11" id="KW-0812">Transmembrane</keyword>
<comment type="subcellular location">
    <subcellularLocation>
        <location evidence="1">Cell inner membrane</location>
        <topology evidence="1">Single-pass type II membrane protein</topology>
        <orientation evidence="1">Periplasmic side</orientation>
    </subcellularLocation>
</comment>
<dbReference type="SUPFAM" id="SSF54534">
    <property type="entry name" value="FKBP-like"/>
    <property type="match status" value="1"/>
</dbReference>
<keyword evidence="5 11" id="KW-1133">Transmembrane helix</keyword>
<dbReference type="EMBL" id="BLXY01000003">
    <property type="protein sequence ID" value="GFO64269.1"/>
    <property type="molecule type" value="Genomic_DNA"/>
</dbReference>
<comment type="similarity">
    <text evidence="8">Belongs to the PpiD chaperone family.</text>
</comment>
<keyword evidence="6 11" id="KW-0472">Membrane</keyword>
<feature type="transmembrane region" description="Helical" evidence="11">
    <location>
        <begin position="12"/>
        <end position="33"/>
    </location>
</feature>
<keyword evidence="3" id="KW-0997">Cell inner membrane</keyword>
<evidence type="ECO:0000256" key="6">
    <source>
        <dbReference type="ARBA" id="ARBA00023136"/>
    </source>
</evidence>
<protein>
    <recommendedName>
        <fullName evidence="9">Periplasmic chaperone PpiD</fullName>
    </recommendedName>
    <alternativeName>
        <fullName evidence="10">Periplasmic folding chaperone</fullName>
    </alternativeName>
</protein>
<evidence type="ECO:0000256" key="10">
    <source>
        <dbReference type="ARBA" id="ARBA00042775"/>
    </source>
</evidence>
<dbReference type="InterPro" id="IPR000297">
    <property type="entry name" value="PPIase_PpiC"/>
</dbReference>
<name>A0A6V8MYK1_9BACT</name>
<keyword evidence="13" id="KW-0413">Isomerase</keyword>
<evidence type="ECO:0000313" key="16">
    <source>
        <dbReference type="Proteomes" id="UP000831485"/>
    </source>
</evidence>
<dbReference type="PANTHER" id="PTHR47529">
    <property type="entry name" value="PEPTIDYL-PROLYL CIS-TRANS ISOMERASE D"/>
    <property type="match status" value="1"/>
</dbReference>
<evidence type="ECO:0000313" key="13">
    <source>
        <dbReference type="EMBL" id="GFO64269.1"/>
    </source>
</evidence>
<evidence type="ECO:0000313" key="14">
    <source>
        <dbReference type="EMBL" id="UPU34287.1"/>
    </source>
</evidence>
<keyword evidence="2" id="KW-1003">Cell membrane</keyword>
<evidence type="ECO:0000259" key="12">
    <source>
        <dbReference type="Pfam" id="PF13145"/>
    </source>
</evidence>
<dbReference type="Gene3D" id="1.10.4030.10">
    <property type="entry name" value="Porin chaperone SurA, peptide-binding domain"/>
    <property type="match status" value="1"/>
</dbReference>
<evidence type="ECO:0000256" key="3">
    <source>
        <dbReference type="ARBA" id="ARBA00022519"/>
    </source>
</evidence>
<reference evidence="14" key="3">
    <citation type="submission" date="2022-04" db="EMBL/GenBank/DDBJ databases">
        <authorList>
            <person name="Liu G."/>
        </authorList>
    </citation>
    <scope>NUCLEOTIDE SEQUENCE</scope>
    <source>
        <strain evidence="14">RG22</strain>
    </source>
</reference>
<dbReference type="RefSeq" id="WP_183347178.1">
    <property type="nucleotide sequence ID" value="NZ_BLXY01000003.1"/>
</dbReference>
<dbReference type="SUPFAM" id="SSF109998">
    <property type="entry name" value="Triger factor/SurA peptide-binding domain-like"/>
    <property type="match status" value="1"/>
</dbReference>
<dbReference type="InterPro" id="IPR027304">
    <property type="entry name" value="Trigger_fact/SurA_dom_sf"/>
</dbReference>
<evidence type="ECO:0000256" key="2">
    <source>
        <dbReference type="ARBA" id="ARBA00022475"/>
    </source>
</evidence>
<dbReference type="GO" id="GO:0005886">
    <property type="term" value="C:plasma membrane"/>
    <property type="evidence" value="ECO:0007669"/>
    <property type="project" value="UniProtKB-SubCell"/>
</dbReference>
<organism evidence="13 15">
    <name type="scientific">Geomonas paludis</name>
    <dbReference type="NCBI Taxonomy" id="2740185"/>
    <lineage>
        <taxon>Bacteria</taxon>
        <taxon>Pseudomonadati</taxon>
        <taxon>Thermodesulfobacteriota</taxon>
        <taxon>Desulfuromonadia</taxon>
        <taxon>Geobacterales</taxon>
        <taxon>Geobacteraceae</taxon>
        <taxon>Geomonas</taxon>
    </lineage>
</organism>
<dbReference type="Pfam" id="PF13145">
    <property type="entry name" value="Rotamase_2"/>
    <property type="match status" value="1"/>
</dbReference>
<evidence type="ECO:0000256" key="9">
    <source>
        <dbReference type="ARBA" id="ARBA00040743"/>
    </source>
</evidence>
<dbReference type="AlphaFoldDB" id="A0A6V8MYK1"/>
<gene>
    <name evidence="13" type="ORF">GMPD_21880</name>
    <name evidence="14" type="ORF">M1B72_12590</name>
</gene>
<dbReference type="Gene3D" id="3.10.50.40">
    <property type="match status" value="1"/>
</dbReference>
<evidence type="ECO:0000256" key="11">
    <source>
        <dbReference type="SAM" id="Phobius"/>
    </source>
</evidence>
<sequence>MLGVMRKYKQSIVIKVVFIIIVLSFIGTIFLVWGKGGSDGQGGKSYAATVNGTKISLDEFQKSYYRTRGLYEQIYGRTLTPELEKQMGIKKLTIDTLIDNVLILDQADKMGVKVKKDEVAAEIAKIPSFQKNGAFDFGVYQQTLKANRITPKDFEESQEQELLLQKTRNKIKESATVTDAEVKEAYKKQNDKVNLAYVSFSPADVKGSIKLTDQELTTYLQDHQNEFKTPEQVSVAYTLVNPAQLAAKVSVTPEEVQTYYQKNIDRYQGKGGILPFAEVKDKATADAQKQKAAKEAYEQAAAAVNKFKANGDLDGAAASLGGKVEKTALFTAKAPAAALAGENEVVARAFALKQGELGGPVETAKGIYLVKVLDRKPAAVPPLAQIKGAVEAKAVEVKAADLAKKKAEEALAQFAKGGVAAKETGSFGYAPTGQVPTIGASPEIMEAAFTLNAPNQAAKQPFKVGERWYAVALKSRTEAPLTGLAKDSGSIKAALLPKKQQEALDKWVKDLRGKAKIDINPLVLQD</sequence>
<reference evidence="13" key="2">
    <citation type="journal article" date="2021" name="Int. J. Syst. Evol. Microbiol.">
        <title>Geomonas silvestris sp. nov., Geomonas paludis sp. nov. and Geomonas limicola sp. nov., isolated from terrestrial environments, and emended description of the genus Geomonas.</title>
        <authorList>
            <person name="Itoh H."/>
            <person name="Xu Z."/>
            <person name="Masuda Y."/>
            <person name="Ushijima N."/>
            <person name="Hayakawa C."/>
            <person name="Shiratori Y."/>
            <person name="Senoo K."/>
        </authorList>
    </citation>
    <scope>NUCLEOTIDE SEQUENCE</scope>
    <source>
        <strain evidence="13">Red736</strain>
    </source>
</reference>
<dbReference type="InterPro" id="IPR052029">
    <property type="entry name" value="PpiD_chaperone"/>
</dbReference>
<accession>A0A6V8MYK1</accession>
<evidence type="ECO:0000313" key="15">
    <source>
        <dbReference type="Proteomes" id="UP000568888"/>
    </source>
</evidence>
<evidence type="ECO:0000256" key="7">
    <source>
        <dbReference type="ARBA" id="ARBA00023186"/>
    </source>
</evidence>
<dbReference type="EMBL" id="CP096574">
    <property type="protein sequence ID" value="UPU34287.1"/>
    <property type="molecule type" value="Genomic_DNA"/>
</dbReference>